<dbReference type="SMART" id="SM00131">
    <property type="entry name" value="KU"/>
    <property type="match status" value="2"/>
</dbReference>
<keyword evidence="1" id="KW-0646">Protease inhibitor</keyword>
<dbReference type="Gene3D" id="4.10.410.10">
    <property type="entry name" value="Pancreatic trypsin inhibitor Kunitz domain"/>
    <property type="match status" value="2"/>
</dbReference>
<dbReference type="GO" id="GO:0004867">
    <property type="term" value="F:serine-type endopeptidase inhibitor activity"/>
    <property type="evidence" value="ECO:0007669"/>
    <property type="project" value="UniProtKB-KW"/>
</dbReference>
<dbReference type="PRINTS" id="PR00759">
    <property type="entry name" value="BASICPTASE"/>
</dbReference>
<dbReference type="InterPro" id="IPR036880">
    <property type="entry name" value="Kunitz_BPTI_sf"/>
</dbReference>
<dbReference type="SUPFAM" id="SSF57362">
    <property type="entry name" value="BPTI-like"/>
    <property type="match status" value="2"/>
</dbReference>
<dbReference type="Pfam" id="PF00014">
    <property type="entry name" value="Kunitz_BPTI"/>
    <property type="match status" value="2"/>
</dbReference>
<name>D9HQ85_HELME</name>
<dbReference type="CDD" id="cd00109">
    <property type="entry name" value="Kunitz-type"/>
    <property type="match status" value="1"/>
</dbReference>
<evidence type="ECO:0000313" key="6">
    <source>
        <dbReference type="EMBL" id="ADJ58573.1"/>
    </source>
</evidence>
<dbReference type="PANTHER" id="PTHR10083:SF374">
    <property type="entry name" value="BPTI_KUNITZ INHIBITOR DOMAIN-CONTAINING PROTEIN"/>
    <property type="match status" value="1"/>
</dbReference>
<organism evidence="6">
    <name type="scientific">Heliconius melpomene</name>
    <name type="common">Postman butterfly</name>
    <dbReference type="NCBI Taxonomy" id="34740"/>
    <lineage>
        <taxon>Eukaryota</taxon>
        <taxon>Metazoa</taxon>
        <taxon>Ecdysozoa</taxon>
        <taxon>Arthropoda</taxon>
        <taxon>Hexapoda</taxon>
        <taxon>Insecta</taxon>
        <taxon>Pterygota</taxon>
        <taxon>Neoptera</taxon>
        <taxon>Endopterygota</taxon>
        <taxon>Lepidoptera</taxon>
        <taxon>Glossata</taxon>
        <taxon>Ditrysia</taxon>
        <taxon>Papilionoidea</taxon>
        <taxon>Nymphalidae</taxon>
        <taxon>Heliconiinae</taxon>
        <taxon>Heliconiini</taxon>
        <taxon>Heliconius</taxon>
    </lineage>
</organism>
<feature type="signal peptide" evidence="4">
    <location>
        <begin position="1"/>
        <end position="26"/>
    </location>
</feature>
<feature type="domain" description="BPTI/Kunitz inhibitor" evidence="5">
    <location>
        <begin position="50"/>
        <end position="103"/>
    </location>
</feature>
<feature type="chain" id="PRO_5003125421" evidence="4">
    <location>
        <begin position="27"/>
        <end position="176"/>
    </location>
</feature>
<sequence length="176" mass="19928">MILKMLHSHLEFIFFILNLRISTVNLLNFTTSTTTTEALDFMNMDALIYCKFQANGYNCGGEGRFLPKFYYDTLLEDCKSTIIGSCPNNLNSFSSLSSCRNTCRDVGTHKLPANLSTRVICRLQYDFGTCNGYYPKWYFDVSTRRCKGFSYSGCGGNLNRFVTQQMCATICSVAID</sequence>
<dbReference type="InterPro" id="IPR020901">
    <property type="entry name" value="Prtase_inh_Kunz-CS"/>
</dbReference>
<dbReference type="FunFam" id="4.10.410.10:FF:000020">
    <property type="entry name" value="Collagen, type VI, alpha 3"/>
    <property type="match status" value="1"/>
</dbReference>
<keyword evidence="2" id="KW-0722">Serine protease inhibitor</keyword>
<evidence type="ECO:0000256" key="3">
    <source>
        <dbReference type="ARBA" id="ARBA00023157"/>
    </source>
</evidence>
<dbReference type="PROSITE" id="PS50279">
    <property type="entry name" value="BPTI_KUNITZ_2"/>
    <property type="match status" value="2"/>
</dbReference>
<proteinExistence type="evidence at transcript level"/>
<dbReference type="EMBL" id="HM023840">
    <property type="protein sequence ID" value="ADJ58573.1"/>
    <property type="molecule type" value="mRNA"/>
</dbReference>
<evidence type="ECO:0000256" key="1">
    <source>
        <dbReference type="ARBA" id="ARBA00022690"/>
    </source>
</evidence>
<evidence type="ECO:0000259" key="5">
    <source>
        <dbReference type="PROSITE" id="PS50279"/>
    </source>
</evidence>
<dbReference type="PROSITE" id="PS00280">
    <property type="entry name" value="BPTI_KUNITZ_1"/>
    <property type="match status" value="1"/>
</dbReference>
<feature type="non-terminal residue" evidence="6">
    <location>
        <position position="176"/>
    </location>
</feature>
<dbReference type="PANTHER" id="PTHR10083">
    <property type="entry name" value="KUNITZ-TYPE PROTEASE INHIBITOR-RELATED"/>
    <property type="match status" value="1"/>
</dbReference>
<dbReference type="InterPro" id="IPR050098">
    <property type="entry name" value="TFPI/VKTCI-like"/>
</dbReference>
<accession>D9HQ85</accession>
<evidence type="ECO:0000256" key="4">
    <source>
        <dbReference type="SAM" id="SignalP"/>
    </source>
</evidence>
<evidence type="ECO:0000256" key="2">
    <source>
        <dbReference type="ARBA" id="ARBA00022900"/>
    </source>
</evidence>
<dbReference type="InterPro" id="IPR002223">
    <property type="entry name" value="Kunitz_BPTI"/>
</dbReference>
<keyword evidence="4" id="KW-0732">Signal</keyword>
<reference evidence="6" key="1">
    <citation type="journal article" date="2010" name="Mol. Biol. Evol.">
        <title>Combined EST and proteomic analysis identifies rapidly evolving seminal fluid proteins in Heliconius butterflies.</title>
        <authorList>
            <person name="Walters J.R."/>
            <person name="Harrison R.G."/>
        </authorList>
    </citation>
    <scope>NUCLEOTIDE SEQUENCE</scope>
</reference>
<feature type="domain" description="BPTI/Kunitz inhibitor" evidence="5">
    <location>
        <begin position="121"/>
        <end position="171"/>
    </location>
</feature>
<dbReference type="AlphaFoldDB" id="D9HQ85"/>
<keyword evidence="3" id="KW-1015">Disulfide bond</keyword>
<protein>
    <submittedName>
        <fullName evidence="6">Seminal fluid protein HACP035</fullName>
    </submittedName>
</protein>
<dbReference type="GO" id="GO:0005615">
    <property type="term" value="C:extracellular space"/>
    <property type="evidence" value="ECO:0007669"/>
    <property type="project" value="TreeGrafter"/>
</dbReference>